<dbReference type="SUPFAM" id="SSF55681">
    <property type="entry name" value="Class II aaRS and biotin synthetases"/>
    <property type="match status" value="1"/>
</dbReference>
<dbReference type="InterPro" id="IPR009061">
    <property type="entry name" value="DNA-bd_dom_put_sf"/>
</dbReference>
<feature type="domain" description="B5" evidence="19">
    <location>
        <begin position="401"/>
        <end position="476"/>
    </location>
</feature>
<dbReference type="InterPro" id="IPR041616">
    <property type="entry name" value="PheRS_beta_core"/>
</dbReference>
<evidence type="ECO:0000256" key="8">
    <source>
        <dbReference type="ARBA" id="ARBA00022741"/>
    </source>
</evidence>
<dbReference type="InterPro" id="IPR005146">
    <property type="entry name" value="B3/B4_tRNA-bd"/>
</dbReference>
<dbReference type="InterPro" id="IPR033714">
    <property type="entry name" value="tRNA_bind_bactPheRS"/>
</dbReference>
<keyword evidence="11 16" id="KW-0694">RNA-binding</keyword>
<dbReference type="EC" id="6.1.1.20" evidence="15"/>
<dbReference type="EMBL" id="JBDKXB010000003">
    <property type="protein sequence ID" value="MEY6431566.1"/>
    <property type="molecule type" value="Genomic_DNA"/>
</dbReference>
<feature type="binding site" evidence="15">
    <location>
        <position position="464"/>
    </location>
    <ligand>
        <name>Mg(2+)</name>
        <dbReference type="ChEBI" id="CHEBI:18420"/>
        <note>shared with alpha subunit</note>
    </ligand>
</feature>
<dbReference type="PROSITE" id="PS50886">
    <property type="entry name" value="TRBD"/>
    <property type="match status" value="1"/>
</dbReference>
<dbReference type="SUPFAM" id="SSF50249">
    <property type="entry name" value="Nucleic acid-binding proteins"/>
    <property type="match status" value="1"/>
</dbReference>
<keyword evidence="5 16" id="KW-0820">tRNA-binding</keyword>
<evidence type="ECO:0000313" key="21">
    <source>
        <dbReference type="Proteomes" id="UP001564408"/>
    </source>
</evidence>
<dbReference type="InterPro" id="IPR005121">
    <property type="entry name" value="Fdx_antiC-bd"/>
</dbReference>
<dbReference type="Proteomes" id="UP001564408">
    <property type="component" value="Unassembled WGS sequence"/>
</dbReference>
<comment type="caution">
    <text evidence="15">Lacks conserved residue(s) required for the propagation of feature annotation.</text>
</comment>
<dbReference type="InterPro" id="IPR020825">
    <property type="entry name" value="Phe-tRNA_synthase-like_B3/B4"/>
</dbReference>
<dbReference type="PANTHER" id="PTHR10947:SF0">
    <property type="entry name" value="PHENYLALANINE--TRNA LIGASE BETA SUBUNIT"/>
    <property type="match status" value="1"/>
</dbReference>
<keyword evidence="21" id="KW-1185">Reference proteome</keyword>
<dbReference type="GO" id="GO:0004826">
    <property type="term" value="F:phenylalanine-tRNA ligase activity"/>
    <property type="evidence" value="ECO:0007669"/>
    <property type="project" value="UniProtKB-EC"/>
</dbReference>
<keyword evidence="12 15" id="KW-0648">Protein biosynthesis</keyword>
<dbReference type="CDD" id="cd02796">
    <property type="entry name" value="tRNA_bind_bactPheRS"/>
    <property type="match status" value="1"/>
</dbReference>
<dbReference type="Pfam" id="PF03484">
    <property type="entry name" value="B5"/>
    <property type="match status" value="1"/>
</dbReference>
<keyword evidence="13 15" id="KW-0030">Aminoacyl-tRNA synthetase</keyword>
<evidence type="ECO:0000256" key="14">
    <source>
        <dbReference type="ARBA" id="ARBA00049255"/>
    </source>
</evidence>
<protein>
    <recommendedName>
        <fullName evidence="15">Phenylalanine--tRNA ligase beta subunit</fullName>
        <ecNumber evidence="15">6.1.1.20</ecNumber>
    </recommendedName>
    <alternativeName>
        <fullName evidence="15">Phenylalanyl-tRNA synthetase beta subunit</fullName>
        <shortName evidence="15">PheRS</shortName>
    </alternativeName>
</protein>
<keyword evidence="6 15" id="KW-0436">Ligase</keyword>
<evidence type="ECO:0000256" key="3">
    <source>
        <dbReference type="ARBA" id="ARBA00011209"/>
    </source>
</evidence>
<dbReference type="Gene3D" id="3.30.930.10">
    <property type="entry name" value="Bira Bifunctional Protein, Domain 2"/>
    <property type="match status" value="1"/>
</dbReference>
<dbReference type="PROSITE" id="PS51447">
    <property type="entry name" value="FDX_ACB"/>
    <property type="match status" value="1"/>
</dbReference>
<dbReference type="RefSeq" id="WP_369665946.1">
    <property type="nucleotide sequence ID" value="NZ_JBDKXB010000003.1"/>
</dbReference>
<evidence type="ECO:0000256" key="2">
    <source>
        <dbReference type="ARBA" id="ARBA00008653"/>
    </source>
</evidence>
<dbReference type="SUPFAM" id="SSF54991">
    <property type="entry name" value="Anticodon-binding domain of PheRS"/>
    <property type="match status" value="1"/>
</dbReference>
<dbReference type="CDD" id="cd00769">
    <property type="entry name" value="PheRS_beta_core"/>
    <property type="match status" value="1"/>
</dbReference>
<evidence type="ECO:0000259" key="17">
    <source>
        <dbReference type="PROSITE" id="PS50886"/>
    </source>
</evidence>
<comment type="similarity">
    <text evidence="2 15">Belongs to the phenylalanyl-tRNA synthetase beta subunit family. Type 1 subfamily.</text>
</comment>
<dbReference type="Pfam" id="PF17759">
    <property type="entry name" value="tRNA_synthFbeta"/>
    <property type="match status" value="1"/>
</dbReference>
<evidence type="ECO:0000256" key="7">
    <source>
        <dbReference type="ARBA" id="ARBA00022723"/>
    </source>
</evidence>
<organism evidence="20 21">
    <name type="scientific">Thioalkalicoccus limnaeus</name>
    <dbReference type="NCBI Taxonomy" id="120681"/>
    <lineage>
        <taxon>Bacteria</taxon>
        <taxon>Pseudomonadati</taxon>
        <taxon>Pseudomonadota</taxon>
        <taxon>Gammaproteobacteria</taxon>
        <taxon>Chromatiales</taxon>
        <taxon>Chromatiaceae</taxon>
        <taxon>Thioalkalicoccus</taxon>
    </lineage>
</organism>
<dbReference type="InterPro" id="IPR045060">
    <property type="entry name" value="Phe-tRNA-ligase_IIc_bsu"/>
</dbReference>
<dbReference type="NCBIfam" id="NF045760">
    <property type="entry name" value="YtpR"/>
    <property type="match status" value="1"/>
</dbReference>
<evidence type="ECO:0000256" key="5">
    <source>
        <dbReference type="ARBA" id="ARBA00022555"/>
    </source>
</evidence>
<comment type="subcellular location">
    <subcellularLocation>
        <location evidence="1 15">Cytoplasm</location>
    </subcellularLocation>
</comment>
<keyword evidence="10 15" id="KW-0460">Magnesium</keyword>
<gene>
    <name evidence="15 20" type="primary">pheT</name>
    <name evidence="20" type="ORF">ABC977_03990</name>
</gene>
<comment type="cofactor">
    <cofactor evidence="15">
        <name>Mg(2+)</name>
        <dbReference type="ChEBI" id="CHEBI:18420"/>
    </cofactor>
    <text evidence="15">Binds 2 magnesium ions per tetramer.</text>
</comment>
<dbReference type="NCBIfam" id="TIGR00472">
    <property type="entry name" value="pheT_bact"/>
    <property type="match status" value="1"/>
</dbReference>
<dbReference type="Gene3D" id="3.30.70.380">
    <property type="entry name" value="Ferrodoxin-fold anticodon-binding domain"/>
    <property type="match status" value="1"/>
</dbReference>
<feature type="binding site" evidence="15">
    <location>
        <position position="460"/>
    </location>
    <ligand>
        <name>Mg(2+)</name>
        <dbReference type="ChEBI" id="CHEBI:18420"/>
        <note>shared with alpha subunit</note>
    </ligand>
</feature>
<keyword evidence="9 15" id="KW-0067">ATP-binding</keyword>
<dbReference type="SUPFAM" id="SSF56037">
    <property type="entry name" value="PheT/TilS domain"/>
    <property type="match status" value="1"/>
</dbReference>
<dbReference type="PANTHER" id="PTHR10947">
    <property type="entry name" value="PHENYLALANYL-TRNA SYNTHETASE BETA CHAIN AND LEUCINE-RICH REPEAT-CONTAINING PROTEIN 47"/>
    <property type="match status" value="1"/>
</dbReference>
<dbReference type="InterPro" id="IPR004532">
    <property type="entry name" value="Phe-tRNA-ligase_IIc_bsu_bact"/>
</dbReference>
<dbReference type="Gene3D" id="2.40.50.140">
    <property type="entry name" value="Nucleic acid-binding proteins"/>
    <property type="match status" value="1"/>
</dbReference>
<evidence type="ECO:0000256" key="13">
    <source>
        <dbReference type="ARBA" id="ARBA00023146"/>
    </source>
</evidence>
<accession>A0ABV4BB38</accession>
<evidence type="ECO:0000259" key="19">
    <source>
        <dbReference type="PROSITE" id="PS51483"/>
    </source>
</evidence>
<comment type="subunit">
    <text evidence="3 15">Tetramer of two alpha and two beta subunits.</text>
</comment>
<sequence length="792" mass="85901">MQFSVAWLREWVDPPIDAKTLADQLSMAGLEVDAITAVAPAFDGVVVGAVQAVAPHPNAEKLRLCTLDLGAGEPASIICGAPNVGAGQRVAVAQIGATLPGGLKIKRAKLRGVESFGMICSAAELGLAESSDGIWVLPGDAPIGADLRDYLGLDDVSIEVDLTPDRGDCLSLAGLAREVAAINRLPWRVPALDPVAPRGDDRIAVRLEAPEACPRYACRVVRGIDVAARTPLWMLERLRRSGLRAIHPVVDVTNYVMLELGQPMHGFDLDRIDGGIVVRRARSGERLGLLNGEEVELREDTLVIADEVRPVALAGIMGGSASGVVAETRDILFESAFFAPVDISGKARSYGLHTDSSHRFERGVDPGLQVRALERATELLVAIAGGAPGPVVDCVMADRLPPTSTLPLRRHRIRQVLGLELADDVVEDLLPRLGMAIERVADGWSVQPPTHRFDVALEVDLIADLGRLHGYDRIPIARTCSAAAVAAPAEAAFDLERAKLTLVERGYHEVITYSFVSPELQALIDPRETALTLANPISADLAVMRTSLWPALLQTARANLARQQPRVRIFESGLRFLQREEGLRQEPVIGGLILGLVDPEQWGQPGRPCDFFDLKGDLEALMRQTGIGGDLRFVADGHPALQPGQCARVERDGEPIGVLGRLHPRLAARLELPEQVYLFELRIEPLAAGHRPAFEAISKYPAIRRDLALVLDDAVSFQQVRDTVTAAAGEWLRDLILFDVYRGDKVAEGCRSIALGLILQSFYQTLTDRDVEEVITRVLTRLEEDLGARLRS</sequence>
<dbReference type="InterPro" id="IPR045864">
    <property type="entry name" value="aa-tRNA-synth_II/BPL/LPL"/>
</dbReference>
<dbReference type="InterPro" id="IPR012340">
    <property type="entry name" value="NA-bd_OB-fold"/>
</dbReference>
<evidence type="ECO:0000256" key="15">
    <source>
        <dbReference type="HAMAP-Rule" id="MF_00283"/>
    </source>
</evidence>
<keyword evidence="8 15" id="KW-0547">Nucleotide-binding</keyword>
<keyword evidence="4 15" id="KW-0963">Cytoplasm</keyword>
<evidence type="ECO:0000259" key="18">
    <source>
        <dbReference type="PROSITE" id="PS51447"/>
    </source>
</evidence>
<dbReference type="PROSITE" id="PS51483">
    <property type="entry name" value="B5"/>
    <property type="match status" value="1"/>
</dbReference>
<evidence type="ECO:0000256" key="16">
    <source>
        <dbReference type="PROSITE-ProRule" id="PRU00209"/>
    </source>
</evidence>
<proteinExistence type="inferred from homology"/>
<dbReference type="HAMAP" id="MF_00283">
    <property type="entry name" value="Phe_tRNA_synth_beta1"/>
    <property type="match status" value="1"/>
</dbReference>
<dbReference type="SMART" id="SM00896">
    <property type="entry name" value="FDX-ACB"/>
    <property type="match status" value="1"/>
</dbReference>
<dbReference type="Gene3D" id="3.30.56.10">
    <property type="match status" value="2"/>
</dbReference>
<keyword evidence="7 15" id="KW-0479">Metal-binding</keyword>
<feature type="domain" description="FDX-ACB" evidence="18">
    <location>
        <begin position="698"/>
        <end position="791"/>
    </location>
</feature>
<evidence type="ECO:0000256" key="6">
    <source>
        <dbReference type="ARBA" id="ARBA00022598"/>
    </source>
</evidence>
<dbReference type="Pfam" id="PF01588">
    <property type="entry name" value="tRNA_bind"/>
    <property type="match status" value="1"/>
</dbReference>
<evidence type="ECO:0000256" key="9">
    <source>
        <dbReference type="ARBA" id="ARBA00022840"/>
    </source>
</evidence>
<dbReference type="Pfam" id="PF03147">
    <property type="entry name" value="FDX-ACB"/>
    <property type="match status" value="1"/>
</dbReference>
<dbReference type="InterPro" id="IPR005147">
    <property type="entry name" value="tRNA_synthase_B5-dom"/>
</dbReference>
<comment type="catalytic activity">
    <reaction evidence="14 15">
        <text>tRNA(Phe) + L-phenylalanine + ATP = L-phenylalanyl-tRNA(Phe) + AMP + diphosphate + H(+)</text>
        <dbReference type="Rhea" id="RHEA:19413"/>
        <dbReference type="Rhea" id="RHEA-COMP:9668"/>
        <dbReference type="Rhea" id="RHEA-COMP:9699"/>
        <dbReference type="ChEBI" id="CHEBI:15378"/>
        <dbReference type="ChEBI" id="CHEBI:30616"/>
        <dbReference type="ChEBI" id="CHEBI:33019"/>
        <dbReference type="ChEBI" id="CHEBI:58095"/>
        <dbReference type="ChEBI" id="CHEBI:78442"/>
        <dbReference type="ChEBI" id="CHEBI:78531"/>
        <dbReference type="ChEBI" id="CHEBI:456215"/>
        <dbReference type="EC" id="6.1.1.20"/>
    </reaction>
</comment>
<evidence type="ECO:0000256" key="1">
    <source>
        <dbReference type="ARBA" id="ARBA00004496"/>
    </source>
</evidence>
<dbReference type="Gene3D" id="3.50.40.10">
    <property type="entry name" value="Phenylalanyl-trna Synthetase, Chain B, domain 3"/>
    <property type="match status" value="1"/>
</dbReference>
<feature type="domain" description="TRNA-binding" evidence="17">
    <location>
        <begin position="39"/>
        <end position="148"/>
    </location>
</feature>
<evidence type="ECO:0000256" key="12">
    <source>
        <dbReference type="ARBA" id="ARBA00022917"/>
    </source>
</evidence>
<dbReference type="SUPFAM" id="SSF46955">
    <property type="entry name" value="Putative DNA-binding domain"/>
    <property type="match status" value="1"/>
</dbReference>
<evidence type="ECO:0000256" key="11">
    <source>
        <dbReference type="ARBA" id="ARBA00022884"/>
    </source>
</evidence>
<evidence type="ECO:0000256" key="10">
    <source>
        <dbReference type="ARBA" id="ARBA00022842"/>
    </source>
</evidence>
<dbReference type="InterPro" id="IPR002547">
    <property type="entry name" value="tRNA-bd_dom"/>
</dbReference>
<evidence type="ECO:0000313" key="20">
    <source>
        <dbReference type="EMBL" id="MEY6431566.1"/>
    </source>
</evidence>
<comment type="caution">
    <text evidence="20">The sequence shown here is derived from an EMBL/GenBank/DDBJ whole genome shotgun (WGS) entry which is preliminary data.</text>
</comment>
<dbReference type="InterPro" id="IPR036690">
    <property type="entry name" value="Fdx_antiC-bd_sf"/>
</dbReference>
<reference evidence="20 21" key="1">
    <citation type="submission" date="2024-05" db="EMBL/GenBank/DDBJ databases">
        <title>Genome Sequence and Characterization of the New Strain Purple Sulfur Bacterium of Genus Thioalkalicoccus.</title>
        <authorList>
            <person name="Bryantseva I.A."/>
            <person name="Kyndt J.A."/>
            <person name="Imhoff J.F."/>
        </authorList>
    </citation>
    <scope>NUCLEOTIDE SEQUENCE [LARGE SCALE GENOMIC DNA]</scope>
    <source>
        <strain evidence="20 21">Um2</strain>
    </source>
</reference>
<feature type="binding site" evidence="15">
    <location>
        <position position="454"/>
    </location>
    <ligand>
        <name>Mg(2+)</name>
        <dbReference type="ChEBI" id="CHEBI:18420"/>
        <note>shared with alpha subunit</note>
    </ligand>
</feature>
<dbReference type="Pfam" id="PF03483">
    <property type="entry name" value="B3_4"/>
    <property type="match status" value="1"/>
</dbReference>
<dbReference type="SMART" id="SM00873">
    <property type="entry name" value="B3_4"/>
    <property type="match status" value="1"/>
</dbReference>
<evidence type="ECO:0000256" key="4">
    <source>
        <dbReference type="ARBA" id="ARBA00022490"/>
    </source>
</evidence>
<name>A0ABV4BB38_9GAMM</name>
<dbReference type="SMART" id="SM00874">
    <property type="entry name" value="B5"/>
    <property type="match status" value="1"/>
</dbReference>